<name>A0A1J5E9L6_9BACT</name>
<dbReference type="EMBL" id="MNYI01000132">
    <property type="protein sequence ID" value="OIP39982.1"/>
    <property type="molecule type" value="Genomic_DNA"/>
</dbReference>
<sequence>MIPALLTLSIPLVIILVMVLITIHRTDTSDIKISNIKQVVEIGAIGGLAVIITVCFIFLYFLMIPPIPKIEIDHVNKNVAGGIICSKGKMNYLFNPFYSLLYRVGIYVEHPDKPGVLSLAKKHVVKLNWWNGKWDIQGINIKGSDTIHVLLIKRAVTRNNKYYPNLKKEKEYFMFDDEQIPYGKDKEAEIIDYDARVLK</sequence>
<dbReference type="STRING" id="1817895.AUJ95_04955"/>
<feature type="transmembrane region" description="Helical" evidence="1">
    <location>
        <begin position="44"/>
        <end position="63"/>
    </location>
</feature>
<proteinExistence type="predicted"/>
<keyword evidence="1" id="KW-0472">Membrane</keyword>
<comment type="caution">
    <text evidence="2">The sequence shown here is derived from an EMBL/GenBank/DDBJ whole genome shotgun (WGS) entry which is preliminary data.</text>
</comment>
<protein>
    <submittedName>
        <fullName evidence="2">Uncharacterized protein</fullName>
    </submittedName>
</protein>
<dbReference type="Proteomes" id="UP000183085">
    <property type="component" value="Unassembled WGS sequence"/>
</dbReference>
<dbReference type="AlphaFoldDB" id="A0A1J5E9L6"/>
<keyword evidence="1" id="KW-0812">Transmembrane</keyword>
<evidence type="ECO:0000313" key="2">
    <source>
        <dbReference type="EMBL" id="OIP39982.1"/>
    </source>
</evidence>
<keyword evidence="1" id="KW-1133">Transmembrane helix</keyword>
<evidence type="ECO:0000256" key="1">
    <source>
        <dbReference type="SAM" id="Phobius"/>
    </source>
</evidence>
<reference evidence="2 3" key="1">
    <citation type="journal article" date="2016" name="Environ. Microbiol.">
        <title>Genomic resolution of a cold subsurface aquifer community provides metabolic insights for novel microbes adapted to high CO concentrations.</title>
        <authorList>
            <person name="Probst A.J."/>
            <person name="Castelle C.J."/>
            <person name="Singh A."/>
            <person name="Brown C.T."/>
            <person name="Anantharaman K."/>
            <person name="Sharon I."/>
            <person name="Hug L.A."/>
            <person name="Burstein D."/>
            <person name="Emerson J.B."/>
            <person name="Thomas B.C."/>
            <person name="Banfield J.F."/>
        </authorList>
    </citation>
    <scope>NUCLEOTIDE SEQUENCE [LARGE SCALE GENOMIC DNA]</scope>
    <source>
        <strain evidence="2">CG2_30_40_21</strain>
    </source>
</reference>
<feature type="transmembrane region" description="Helical" evidence="1">
    <location>
        <begin position="6"/>
        <end position="23"/>
    </location>
</feature>
<evidence type="ECO:0000313" key="3">
    <source>
        <dbReference type="Proteomes" id="UP000183085"/>
    </source>
</evidence>
<accession>A0A1J5E9L6</accession>
<gene>
    <name evidence="2" type="ORF">AUJ95_04955</name>
</gene>
<organism evidence="2 3">
    <name type="scientific">Candidatus Desantisbacteria bacterium CG2_30_40_21</name>
    <dbReference type="NCBI Taxonomy" id="1817895"/>
    <lineage>
        <taxon>Bacteria</taxon>
        <taxon>Candidatus Desantisiibacteriota</taxon>
    </lineage>
</organism>